<feature type="compositionally biased region" description="Polar residues" evidence="1">
    <location>
        <begin position="720"/>
        <end position="732"/>
    </location>
</feature>
<feature type="region of interest" description="Disordered" evidence="1">
    <location>
        <begin position="162"/>
        <end position="183"/>
    </location>
</feature>
<feature type="chain" id="PRO_5034494022" evidence="2">
    <location>
        <begin position="23"/>
        <end position="992"/>
    </location>
</feature>
<organism evidence="3 4">
    <name type="scientific">Sipha flava</name>
    <name type="common">yellow sugarcane aphid</name>
    <dbReference type="NCBI Taxonomy" id="143950"/>
    <lineage>
        <taxon>Eukaryota</taxon>
        <taxon>Metazoa</taxon>
        <taxon>Ecdysozoa</taxon>
        <taxon>Arthropoda</taxon>
        <taxon>Hexapoda</taxon>
        <taxon>Insecta</taxon>
        <taxon>Pterygota</taxon>
        <taxon>Neoptera</taxon>
        <taxon>Paraneoptera</taxon>
        <taxon>Hemiptera</taxon>
        <taxon>Sternorrhyncha</taxon>
        <taxon>Aphidomorpha</taxon>
        <taxon>Aphidoidea</taxon>
        <taxon>Aphididae</taxon>
        <taxon>Sipha</taxon>
    </lineage>
</organism>
<keyword evidence="3" id="KW-1185">Reference proteome</keyword>
<name>A0A8B8F4Z4_9HEMI</name>
<feature type="region of interest" description="Disordered" evidence="1">
    <location>
        <begin position="238"/>
        <end position="265"/>
    </location>
</feature>
<feature type="region of interest" description="Disordered" evidence="1">
    <location>
        <begin position="720"/>
        <end position="787"/>
    </location>
</feature>
<feature type="compositionally biased region" description="Polar residues" evidence="1">
    <location>
        <begin position="422"/>
        <end position="466"/>
    </location>
</feature>
<accession>A0A8B8F4Z4</accession>
<reference evidence="4" key="1">
    <citation type="submission" date="2025-08" db="UniProtKB">
        <authorList>
            <consortium name="RefSeq"/>
        </authorList>
    </citation>
    <scope>IDENTIFICATION</scope>
    <source>
        <tissue evidence="4">Whole body</tissue>
    </source>
</reference>
<dbReference type="OrthoDB" id="6624903at2759"/>
<feature type="compositionally biased region" description="Basic residues" evidence="1">
    <location>
        <begin position="556"/>
        <end position="569"/>
    </location>
</feature>
<feature type="region of interest" description="Disordered" evidence="1">
    <location>
        <begin position="548"/>
        <end position="705"/>
    </location>
</feature>
<feature type="compositionally biased region" description="Polar residues" evidence="1">
    <location>
        <begin position="692"/>
        <end position="702"/>
    </location>
</feature>
<dbReference type="GeneID" id="112679718"/>
<proteinExistence type="predicted"/>
<evidence type="ECO:0000256" key="2">
    <source>
        <dbReference type="SAM" id="SignalP"/>
    </source>
</evidence>
<gene>
    <name evidence="4" type="primary">LOC112679718</name>
</gene>
<feature type="signal peptide" evidence="2">
    <location>
        <begin position="1"/>
        <end position="22"/>
    </location>
</feature>
<evidence type="ECO:0000256" key="1">
    <source>
        <dbReference type="SAM" id="MobiDB-lite"/>
    </source>
</evidence>
<feature type="compositionally biased region" description="Gly residues" evidence="1">
    <location>
        <begin position="671"/>
        <end position="683"/>
    </location>
</feature>
<evidence type="ECO:0000313" key="3">
    <source>
        <dbReference type="Proteomes" id="UP000694846"/>
    </source>
</evidence>
<feature type="compositionally biased region" description="Basic residues" evidence="1">
    <location>
        <begin position="580"/>
        <end position="599"/>
    </location>
</feature>
<feature type="region of interest" description="Disordered" evidence="1">
    <location>
        <begin position="395"/>
        <end position="466"/>
    </location>
</feature>
<evidence type="ECO:0000313" key="4">
    <source>
        <dbReference type="RefSeq" id="XP_025405392.1"/>
    </source>
</evidence>
<feature type="compositionally biased region" description="Polar residues" evidence="1">
    <location>
        <begin position="774"/>
        <end position="784"/>
    </location>
</feature>
<dbReference type="Proteomes" id="UP000694846">
    <property type="component" value="Unplaced"/>
</dbReference>
<feature type="region of interest" description="Disordered" evidence="1">
    <location>
        <begin position="306"/>
        <end position="371"/>
    </location>
</feature>
<feature type="compositionally biased region" description="Low complexity" evidence="1">
    <location>
        <begin position="656"/>
        <end position="670"/>
    </location>
</feature>
<feature type="compositionally biased region" description="Polar residues" evidence="1">
    <location>
        <begin position="167"/>
        <end position="180"/>
    </location>
</feature>
<feature type="compositionally biased region" description="Basic residues" evidence="1">
    <location>
        <begin position="318"/>
        <end position="334"/>
    </location>
</feature>
<feature type="compositionally biased region" description="Polar residues" evidence="1">
    <location>
        <begin position="395"/>
        <end position="409"/>
    </location>
</feature>
<sequence length="992" mass="107525">MMNAGTSVRVITAILLTQNLLAKCEDNHGIENGQLPFPMDHLHNFEHHTGQSDHSCSINEVDHSDFLDHLNAVGKNNPEFVSQLQTNMLQSNGLSKTISNNNNNKNIIRSVEVVHHDGDSLTKYETTHHDDDMFDETLIPSLSPSKKPISYTKVVKKMVIKRGGKNGEQSSALGSSQSGNEMLDSGNLQIIGIDNDMMSESRTVSQVDRAGNVRMPSMSIQQGSKLSDGLQNVVRTTVTKTTTTNERDASNDSGSGSANGVQGLVDSMPSNNIMLTLSPLKSDYNGITTDSLRSSSIDGDGIFETTSTAITDGNDRNGKRRQQIPRNKPFKRMKTTIIKHESIHDDENDDDNNDDHLGDLEKHDNESNAEFVRPANNIVVEIEPMVYSQLKKTTSINGDDFNIGTQIGSDSPRKRKNRENKPNSFANSLSQSGTTTQTNHESRSSASYPGLNLSKNHGASRQTQTNTVELQKANDETDYNELNGPMISFNADDKMGQLNGNMDLDNILTTTNQDNGNMVFADNMEHIDGFRPGGYILVTTQGVGGNGFRKVNGNNRMKKSKRGRSKKILVKNITYNGRNKNGKRNGGRKRRINGNRMRTRTGTNGNVMGMNKGNSGGKATRRRSGVNGKKSGIGGGDSKRSGELSSGCRSGGGMSGSRSSGGISGSRSSGGMSGSGSSGGISGSGSDERTSMARTARSSGRQNADGKLYSSRVYVIESPETSSSFTKSYTNDANKHQHESKVCNCKRQQRSLSRRNLSDESTGEKENRVPAGSDDNQPSATDSAQPVFFNGRWKSIAGERMTDAQHRKADLSDLLLTADNMDQGARRLGGPPGPQINELSGSRPFFKLYGARHLQGSAASQHPPPSGDSVSRFGDFKNDFSKIAFARMMPPTAPHGFMGMQSDGINTVSSGVYQLRGDRGDSGHFGFEQIDETANTDYSMGSATAVNAPVNDATMSNMNGVTRYTKIIRTTKTVDEDNPVLETIDVARIQSE</sequence>
<keyword evidence="2" id="KW-0732">Signal</keyword>
<feature type="compositionally biased region" description="Basic and acidic residues" evidence="1">
    <location>
        <begin position="756"/>
        <end position="768"/>
    </location>
</feature>
<dbReference type="AlphaFoldDB" id="A0A8B8F4Z4"/>
<feature type="compositionally biased region" description="Basic and acidic residues" evidence="1">
    <location>
        <begin position="354"/>
        <end position="366"/>
    </location>
</feature>
<dbReference type="RefSeq" id="XP_025405392.1">
    <property type="nucleotide sequence ID" value="XM_025549607.1"/>
</dbReference>
<feature type="compositionally biased region" description="Low complexity" evidence="1">
    <location>
        <begin position="251"/>
        <end position="260"/>
    </location>
</feature>
<protein>
    <submittedName>
        <fullName evidence="4">AP2/ERF domain-containing protein PFD0985w-like</fullName>
    </submittedName>
</protein>